<dbReference type="PROSITE" id="PS51704">
    <property type="entry name" value="GP_PDE"/>
    <property type="match status" value="1"/>
</dbReference>
<keyword evidence="9" id="KW-1185">Reference proteome</keyword>
<feature type="domain" description="GP-PDE" evidence="7">
    <location>
        <begin position="16"/>
        <end position="333"/>
    </location>
</feature>
<proteinExistence type="inferred from homology"/>
<keyword evidence="3" id="KW-0732">Signal</keyword>
<evidence type="ECO:0000256" key="3">
    <source>
        <dbReference type="ARBA" id="ARBA00022729"/>
    </source>
</evidence>
<evidence type="ECO:0000256" key="6">
    <source>
        <dbReference type="ARBA" id="ARBA00047512"/>
    </source>
</evidence>
<evidence type="ECO:0000313" key="8">
    <source>
        <dbReference type="EMBL" id="UVI40715.1"/>
    </source>
</evidence>
<dbReference type="InterPro" id="IPR030395">
    <property type="entry name" value="GP_PDE_dom"/>
</dbReference>
<dbReference type="Pfam" id="PF03009">
    <property type="entry name" value="GDPD"/>
    <property type="match status" value="1"/>
</dbReference>
<dbReference type="SUPFAM" id="SSF51695">
    <property type="entry name" value="PLC-like phosphodiesterases"/>
    <property type="match status" value="1"/>
</dbReference>
<evidence type="ECO:0000259" key="7">
    <source>
        <dbReference type="PROSITE" id="PS51704"/>
    </source>
</evidence>
<evidence type="ECO:0000256" key="1">
    <source>
        <dbReference type="ARBA" id="ARBA00007277"/>
    </source>
</evidence>
<accession>A0ABY5T2Q8</accession>
<dbReference type="PANTHER" id="PTHR43620">
    <property type="entry name" value="GLYCEROPHOSPHORYL DIESTER PHOSPHODIESTERASE"/>
    <property type="match status" value="1"/>
</dbReference>
<dbReference type="EC" id="3.1.4.46" evidence="2"/>
<evidence type="ECO:0000256" key="5">
    <source>
        <dbReference type="ARBA" id="ARBA00022801"/>
    </source>
</evidence>
<protein>
    <recommendedName>
        <fullName evidence="2">glycerophosphodiester phosphodiesterase</fullName>
        <ecNumber evidence="2">3.1.4.46</ecNumber>
    </recommendedName>
</protein>
<evidence type="ECO:0000256" key="2">
    <source>
        <dbReference type="ARBA" id="ARBA00012247"/>
    </source>
</evidence>
<keyword evidence="5" id="KW-0378">Hydrolase</keyword>
<comment type="catalytic activity">
    <reaction evidence="6">
        <text>a sn-glycero-3-phosphodiester + H2O = an alcohol + sn-glycerol 3-phosphate + H(+)</text>
        <dbReference type="Rhea" id="RHEA:12969"/>
        <dbReference type="ChEBI" id="CHEBI:15377"/>
        <dbReference type="ChEBI" id="CHEBI:15378"/>
        <dbReference type="ChEBI" id="CHEBI:30879"/>
        <dbReference type="ChEBI" id="CHEBI:57597"/>
        <dbReference type="ChEBI" id="CHEBI:83408"/>
        <dbReference type="EC" id="3.1.4.46"/>
    </reaction>
</comment>
<keyword evidence="4" id="KW-0319">Glycerol metabolism</keyword>
<organism evidence="8 9">
    <name type="scientific">Qipengyuania spongiae</name>
    <dbReference type="NCBI Taxonomy" id="2909673"/>
    <lineage>
        <taxon>Bacteria</taxon>
        <taxon>Pseudomonadati</taxon>
        <taxon>Pseudomonadota</taxon>
        <taxon>Alphaproteobacteria</taxon>
        <taxon>Sphingomonadales</taxon>
        <taxon>Erythrobacteraceae</taxon>
        <taxon>Qipengyuania</taxon>
    </lineage>
</organism>
<dbReference type="Gene3D" id="3.20.20.190">
    <property type="entry name" value="Phosphatidylinositol (PI) phosphodiesterase"/>
    <property type="match status" value="1"/>
</dbReference>
<dbReference type="EMBL" id="CP092471">
    <property type="protein sequence ID" value="UVI40715.1"/>
    <property type="molecule type" value="Genomic_DNA"/>
</dbReference>
<dbReference type="Proteomes" id="UP001065265">
    <property type="component" value="Chromosome"/>
</dbReference>
<sequence length="344" mass="36652">MALLVAPVAAIAQGSPLVIAHRGASGERPEHTLAAYERAIDQGADYIEPDLVATKDMVLVARHENELSDTTDVAARAEFEDRRRTKEIDGRRVSGWFAEDFTLAELRTLRAKERVPNVRPANARFDGLYTVPTFAEIVALVKAKEAETGRRIGLYPELKHPTFLLQGAGMDSVDLLVNALREAGLDDVDDMVFVQSFEVGPLKRLDRMVDVGLVQLVGPEGGPADEAGMRYADMLSPSGLAEIATYADAIGVPVTLALDPAGASRSLLADARAAGLEVHVWTVRKENAFLPEPLRAPGGPEQAGCVERLFASLRGAGVDGIFTDDPRIAVAPDPAANPACAAGG</sequence>
<evidence type="ECO:0000256" key="4">
    <source>
        <dbReference type="ARBA" id="ARBA00022798"/>
    </source>
</evidence>
<name>A0ABY5T2Q8_9SPHN</name>
<comment type="similarity">
    <text evidence="1">Belongs to the glycerophosphoryl diester phosphodiesterase family.</text>
</comment>
<dbReference type="InterPro" id="IPR017946">
    <property type="entry name" value="PLC-like_Pdiesterase_TIM-brl"/>
</dbReference>
<evidence type="ECO:0000313" key="9">
    <source>
        <dbReference type="Proteomes" id="UP001065265"/>
    </source>
</evidence>
<dbReference type="PANTHER" id="PTHR43620:SF7">
    <property type="entry name" value="GLYCEROPHOSPHODIESTER PHOSPHODIESTERASE GDPD5-RELATED"/>
    <property type="match status" value="1"/>
</dbReference>
<reference evidence="8" key="1">
    <citation type="submission" date="2022-02" db="EMBL/GenBank/DDBJ databases">
        <title>Qipengyuania spongiae sp. nov., isolated from marine sponge.</title>
        <authorList>
            <person name="Li Z."/>
            <person name="Zhang M."/>
        </authorList>
    </citation>
    <scope>NUCLEOTIDE SEQUENCE</scope>
    <source>
        <strain evidence="8">PHS-Z21</strain>
    </source>
</reference>
<gene>
    <name evidence="8" type="ORF">L1F33_01665</name>
</gene>